<keyword evidence="4 6" id="KW-1133">Transmembrane helix</keyword>
<keyword evidence="2" id="KW-1003">Cell membrane</keyword>
<dbReference type="EMBL" id="AYER01000003">
    <property type="protein sequence ID" value="ESK40397.1"/>
    <property type="molecule type" value="Genomic_DNA"/>
</dbReference>
<dbReference type="InterPro" id="IPR001123">
    <property type="entry name" value="LeuE-type"/>
</dbReference>
<feature type="transmembrane region" description="Helical" evidence="6">
    <location>
        <begin position="6"/>
        <end position="28"/>
    </location>
</feature>
<evidence type="ECO:0000256" key="6">
    <source>
        <dbReference type="SAM" id="Phobius"/>
    </source>
</evidence>
<dbReference type="eggNOG" id="COG1280">
    <property type="taxonomic scope" value="Bacteria"/>
</dbReference>
<dbReference type="PATRIC" id="fig|1392540.3.peg.821"/>
<gene>
    <name evidence="7" type="ORF">P256_00849</name>
</gene>
<dbReference type="PIRSF" id="PIRSF006324">
    <property type="entry name" value="LeuE"/>
    <property type="match status" value="1"/>
</dbReference>
<evidence type="ECO:0000313" key="7">
    <source>
        <dbReference type="EMBL" id="ESK40397.1"/>
    </source>
</evidence>
<feature type="transmembrane region" description="Helical" evidence="6">
    <location>
        <begin position="155"/>
        <end position="177"/>
    </location>
</feature>
<dbReference type="GO" id="GO:0005886">
    <property type="term" value="C:plasma membrane"/>
    <property type="evidence" value="ECO:0007669"/>
    <property type="project" value="UniProtKB-SubCell"/>
</dbReference>
<sequence>MWLHEFLILACVHFLAVILPGPDFGLIVRQSIRYGRKMACISAIGIGCGISVHVFYTLIGFSFLIKQTPWLLLTLKILGACYLLYLGILFIRSSPTPQVAIQENKPEDTQEISTWRAFYLGFITNALNPKATLFFLSIFTTLISPSTPLTIQTLYGLWMCSINALWFVFVSFIFSNTKVRTAFLNQGKLFERIMGIIFIVIATKLILSQI</sequence>
<keyword evidence="8" id="KW-1185">Reference proteome</keyword>
<dbReference type="GO" id="GO:0015171">
    <property type="term" value="F:amino acid transmembrane transporter activity"/>
    <property type="evidence" value="ECO:0007669"/>
    <property type="project" value="TreeGrafter"/>
</dbReference>
<keyword evidence="3 6" id="KW-0812">Transmembrane</keyword>
<evidence type="ECO:0000256" key="2">
    <source>
        <dbReference type="ARBA" id="ARBA00022475"/>
    </source>
</evidence>
<feature type="transmembrane region" description="Helical" evidence="6">
    <location>
        <begin position="117"/>
        <end position="143"/>
    </location>
</feature>
<keyword evidence="5 6" id="KW-0472">Membrane</keyword>
<reference evidence="7 8" key="1">
    <citation type="submission" date="2013-10" db="EMBL/GenBank/DDBJ databases">
        <title>The Genome Sequence of Acinetobacter nectaris CIP 110549.</title>
        <authorList>
            <consortium name="The Broad Institute Genomics Platform"/>
            <consortium name="The Broad Institute Genome Sequencing Center for Infectious Disease"/>
            <person name="Cerqueira G."/>
            <person name="Feldgarden M."/>
            <person name="Courvalin P."/>
            <person name="Grillot-Courvalin C."/>
            <person name="Clermont D."/>
            <person name="Rocha E."/>
            <person name="Yoon E.-J."/>
            <person name="Nemec A."/>
            <person name="Young S.K."/>
            <person name="Zeng Q."/>
            <person name="Gargeya S."/>
            <person name="Fitzgerald M."/>
            <person name="Abouelleil A."/>
            <person name="Alvarado L."/>
            <person name="Berlin A.M."/>
            <person name="Chapman S.B."/>
            <person name="Gainer-Dewar J."/>
            <person name="Goldberg J."/>
            <person name="Gnerre S."/>
            <person name="Griggs A."/>
            <person name="Gujja S."/>
            <person name="Hansen M."/>
            <person name="Howarth C."/>
            <person name="Imamovic A."/>
            <person name="Ireland A."/>
            <person name="Larimer J."/>
            <person name="McCowan C."/>
            <person name="Murphy C."/>
            <person name="Pearson M."/>
            <person name="Poon T.W."/>
            <person name="Priest M."/>
            <person name="Roberts A."/>
            <person name="Saif S."/>
            <person name="Shea T."/>
            <person name="Sykes S."/>
            <person name="Wortman J."/>
            <person name="Nusbaum C."/>
            <person name="Birren B."/>
        </authorList>
    </citation>
    <scope>NUCLEOTIDE SEQUENCE [LARGE SCALE GENOMIC DNA]</scope>
    <source>
        <strain evidence="7 8">CIP 110549</strain>
    </source>
</reference>
<feature type="transmembrane region" description="Helical" evidence="6">
    <location>
        <begin position="70"/>
        <end position="91"/>
    </location>
</feature>
<dbReference type="HOGENOM" id="CLU_079569_0_1_6"/>
<evidence type="ECO:0000256" key="5">
    <source>
        <dbReference type="ARBA" id="ARBA00023136"/>
    </source>
</evidence>
<dbReference type="PANTHER" id="PTHR30086:SF20">
    <property type="entry name" value="ARGININE EXPORTER PROTEIN ARGO-RELATED"/>
    <property type="match status" value="1"/>
</dbReference>
<dbReference type="OrthoDB" id="581870at2"/>
<dbReference type="Pfam" id="PF01810">
    <property type="entry name" value="LysE"/>
    <property type="match status" value="1"/>
</dbReference>
<evidence type="ECO:0000256" key="3">
    <source>
        <dbReference type="ARBA" id="ARBA00022692"/>
    </source>
</evidence>
<comment type="caution">
    <text evidence="7">The sequence shown here is derived from an EMBL/GenBank/DDBJ whole genome shotgun (WGS) entry which is preliminary data.</text>
</comment>
<dbReference type="AlphaFoldDB" id="V2TS34"/>
<dbReference type="Proteomes" id="UP000023785">
    <property type="component" value="Unassembled WGS sequence"/>
</dbReference>
<proteinExistence type="predicted"/>
<name>V2TS34_9GAMM</name>
<dbReference type="PANTHER" id="PTHR30086">
    <property type="entry name" value="ARGININE EXPORTER PROTEIN ARGO"/>
    <property type="match status" value="1"/>
</dbReference>
<evidence type="ECO:0000313" key="8">
    <source>
        <dbReference type="Proteomes" id="UP000023785"/>
    </source>
</evidence>
<feature type="transmembrane region" description="Helical" evidence="6">
    <location>
        <begin position="40"/>
        <end position="64"/>
    </location>
</feature>
<protein>
    <recommendedName>
        <fullName evidence="9">Lysine transporter LysE</fullName>
    </recommendedName>
</protein>
<accession>V2TS34</accession>
<organism evidence="7 8">
    <name type="scientific">Acinetobacter nectaris CIP 110549</name>
    <dbReference type="NCBI Taxonomy" id="1392540"/>
    <lineage>
        <taxon>Bacteria</taxon>
        <taxon>Pseudomonadati</taxon>
        <taxon>Pseudomonadota</taxon>
        <taxon>Gammaproteobacteria</taxon>
        <taxon>Moraxellales</taxon>
        <taxon>Moraxellaceae</taxon>
        <taxon>Acinetobacter</taxon>
    </lineage>
</organism>
<comment type="subcellular location">
    <subcellularLocation>
        <location evidence="1">Cell membrane</location>
        <topology evidence="1">Multi-pass membrane protein</topology>
    </subcellularLocation>
</comment>
<dbReference type="RefSeq" id="WP_023272431.1">
    <property type="nucleotide sequence ID" value="NZ_KI530712.1"/>
</dbReference>
<evidence type="ECO:0000256" key="1">
    <source>
        <dbReference type="ARBA" id="ARBA00004651"/>
    </source>
</evidence>
<feature type="transmembrane region" description="Helical" evidence="6">
    <location>
        <begin position="189"/>
        <end position="207"/>
    </location>
</feature>
<evidence type="ECO:0008006" key="9">
    <source>
        <dbReference type="Google" id="ProtNLM"/>
    </source>
</evidence>
<dbReference type="STRING" id="1392540.P256_00849"/>
<evidence type="ECO:0000256" key="4">
    <source>
        <dbReference type="ARBA" id="ARBA00022989"/>
    </source>
</evidence>